<dbReference type="EnsemblMetazoa" id="XM_014386766.2">
    <property type="protein sequence ID" value="XP_014242252.1"/>
    <property type="gene ID" value="LOC106662576"/>
</dbReference>
<reference evidence="4" key="1">
    <citation type="submission" date="2022-01" db="UniProtKB">
        <authorList>
            <consortium name="EnsemblMetazoa"/>
        </authorList>
    </citation>
    <scope>IDENTIFICATION</scope>
</reference>
<dbReference type="PROSITE" id="PS51029">
    <property type="entry name" value="MADF"/>
    <property type="match status" value="1"/>
</dbReference>
<dbReference type="AlphaFoldDB" id="A0A8I6TBZ3"/>
<keyword evidence="5" id="KW-1185">Reference proteome</keyword>
<comment type="subcellular location">
    <subcellularLocation>
        <location evidence="1">Nucleus</location>
    </subcellularLocation>
</comment>
<evidence type="ECO:0008006" key="6">
    <source>
        <dbReference type="Google" id="ProtNLM"/>
    </source>
</evidence>
<dbReference type="OrthoDB" id="6629411at2759"/>
<proteinExistence type="predicted"/>
<accession>A0A8I6TBZ3</accession>
<dbReference type="InterPro" id="IPR004210">
    <property type="entry name" value="BESS_motif"/>
</dbReference>
<evidence type="ECO:0000313" key="5">
    <source>
        <dbReference type="Proteomes" id="UP000494040"/>
    </source>
</evidence>
<dbReference type="PANTHER" id="PTHR12243">
    <property type="entry name" value="MADF DOMAIN TRANSCRIPTION FACTOR"/>
    <property type="match status" value="1"/>
</dbReference>
<dbReference type="KEGG" id="clec:106662576"/>
<dbReference type="GO" id="GO:0005634">
    <property type="term" value="C:nucleus"/>
    <property type="evidence" value="ECO:0007669"/>
    <property type="project" value="UniProtKB-SubCell"/>
</dbReference>
<dbReference type="PANTHER" id="PTHR12243:SF67">
    <property type="entry name" value="COREPRESSOR OF PANGOLIN, ISOFORM A-RELATED"/>
    <property type="match status" value="1"/>
</dbReference>
<dbReference type="InterPro" id="IPR006578">
    <property type="entry name" value="MADF-dom"/>
</dbReference>
<keyword evidence="1" id="KW-0539">Nucleus</keyword>
<dbReference type="SMART" id="SM00595">
    <property type="entry name" value="MADF"/>
    <property type="match status" value="1"/>
</dbReference>
<dbReference type="RefSeq" id="XP_014242252.1">
    <property type="nucleotide sequence ID" value="XM_014386766.2"/>
</dbReference>
<organism evidence="4 5">
    <name type="scientific">Cimex lectularius</name>
    <name type="common">Bed bug</name>
    <name type="synonym">Acanthia lectularia</name>
    <dbReference type="NCBI Taxonomy" id="79782"/>
    <lineage>
        <taxon>Eukaryota</taxon>
        <taxon>Metazoa</taxon>
        <taxon>Ecdysozoa</taxon>
        <taxon>Arthropoda</taxon>
        <taxon>Hexapoda</taxon>
        <taxon>Insecta</taxon>
        <taxon>Pterygota</taxon>
        <taxon>Neoptera</taxon>
        <taxon>Paraneoptera</taxon>
        <taxon>Hemiptera</taxon>
        <taxon>Heteroptera</taxon>
        <taxon>Panheteroptera</taxon>
        <taxon>Cimicomorpha</taxon>
        <taxon>Cimicidae</taxon>
        <taxon>Cimex</taxon>
    </lineage>
</organism>
<evidence type="ECO:0000259" key="3">
    <source>
        <dbReference type="PROSITE" id="PS51031"/>
    </source>
</evidence>
<evidence type="ECO:0000256" key="1">
    <source>
        <dbReference type="PROSITE-ProRule" id="PRU00371"/>
    </source>
</evidence>
<name>A0A8I6TBZ3_CIMLE</name>
<sequence length="200" mass="23844">MSKRKIPRIILQRSLIMEVRKRRELWDFNHERYNNKMVLLKAWDDISKIFNTSSRKIEIQWRKLRDLYRKELLQHRKTGKASTWQHYEKLSFLKNAYDYSLKANTVGSSDEKSEDQDSDRDSLNELKIIKTESLNSQELVFESPETGLQEEVESKVFRNLSDDGLKDFLLSLLPEIEPMDNKQMREFKKQVSSLVQSILD</sequence>
<feature type="domain" description="MADF" evidence="2">
    <location>
        <begin position="14"/>
        <end position="98"/>
    </location>
</feature>
<dbReference type="Pfam" id="PF10545">
    <property type="entry name" value="MADF_DNA_bdg"/>
    <property type="match status" value="1"/>
</dbReference>
<dbReference type="PROSITE" id="PS51031">
    <property type="entry name" value="BESS"/>
    <property type="match status" value="1"/>
</dbReference>
<dbReference type="GO" id="GO:0003677">
    <property type="term" value="F:DNA binding"/>
    <property type="evidence" value="ECO:0007669"/>
    <property type="project" value="InterPro"/>
</dbReference>
<dbReference type="GeneID" id="106662576"/>
<dbReference type="Proteomes" id="UP000494040">
    <property type="component" value="Unassembled WGS sequence"/>
</dbReference>
<protein>
    <recommendedName>
        <fullName evidence="6">MADF domain-containing protein</fullName>
    </recommendedName>
</protein>
<feature type="domain" description="BESS" evidence="3">
    <location>
        <begin position="162"/>
        <end position="200"/>
    </location>
</feature>
<evidence type="ECO:0000313" key="4">
    <source>
        <dbReference type="EnsemblMetazoa" id="XP_014242252.1"/>
    </source>
</evidence>
<dbReference type="OMA" id="NHERYNN"/>
<dbReference type="InterPro" id="IPR039353">
    <property type="entry name" value="TF_Adf1"/>
</dbReference>
<evidence type="ECO:0000259" key="2">
    <source>
        <dbReference type="PROSITE" id="PS51029"/>
    </source>
</evidence>